<protein>
    <submittedName>
        <fullName evidence="4">NUDIX domain-containing protein</fullName>
    </submittedName>
</protein>
<gene>
    <name evidence="4" type="ORF">HCU67_15585</name>
</gene>
<feature type="domain" description="Nudix hydrolase" evidence="3">
    <location>
        <begin position="67"/>
        <end position="196"/>
    </location>
</feature>
<dbReference type="RefSeq" id="WP_168553599.1">
    <property type="nucleotide sequence ID" value="NZ_JAAWWL010000003.1"/>
</dbReference>
<sequence>MYKVFVNELPLLLTDKLPEKFDGKIYSLNKDSVLKAIDGLITKKISSAIIYDSDGESLLKNFSGIIPKVVAAGGRVKNSKGKYLFIYRNDKWDLPKGKLDKGEGIKKAAIREVEEETGVEGLKIECFLATTYHIFKRSGQYRLKEVHWFDMTSDYSNKLVPQLNEGITKVKWKGPKKTQKALQNSYVTIKSLFEIESASVQNSLSF</sequence>
<dbReference type="PANTHER" id="PTHR43736:SF1">
    <property type="entry name" value="DIHYDRONEOPTERIN TRIPHOSPHATE DIPHOSPHATASE"/>
    <property type="match status" value="1"/>
</dbReference>
<comment type="caution">
    <text evidence="4">The sequence shown here is derived from an EMBL/GenBank/DDBJ whole genome shotgun (WGS) entry which is preliminary data.</text>
</comment>
<dbReference type="PANTHER" id="PTHR43736">
    <property type="entry name" value="ADP-RIBOSE PYROPHOSPHATASE"/>
    <property type="match status" value="1"/>
</dbReference>
<evidence type="ECO:0000259" key="3">
    <source>
        <dbReference type="PROSITE" id="PS51462"/>
    </source>
</evidence>
<accession>A0ABX1GTV0</accession>
<dbReference type="InterPro" id="IPR015797">
    <property type="entry name" value="NUDIX_hydrolase-like_dom_sf"/>
</dbReference>
<dbReference type="InterPro" id="IPR020476">
    <property type="entry name" value="Nudix_hydrolase"/>
</dbReference>
<organism evidence="4 5">
    <name type="scientific">Croceivirga thetidis</name>
    <dbReference type="NCBI Taxonomy" id="2721623"/>
    <lineage>
        <taxon>Bacteria</taxon>
        <taxon>Pseudomonadati</taxon>
        <taxon>Bacteroidota</taxon>
        <taxon>Flavobacteriia</taxon>
        <taxon>Flavobacteriales</taxon>
        <taxon>Flavobacteriaceae</taxon>
        <taxon>Croceivirga</taxon>
    </lineage>
</organism>
<dbReference type="InterPro" id="IPR000086">
    <property type="entry name" value="NUDIX_hydrolase_dom"/>
</dbReference>
<keyword evidence="1 2" id="KW-0378">Hydrolase</keyword>
<comment type="similarity">
    <text evidence="2">Belongs to the Nudix hydrolase family.</text>
</comment>
<evidence type="ECO:0000256" key="2">
    <source>
        <dbReference type="RuleBase" id="RU003476"/>
    </source>
</evidence>
<evidence type="ECO:0000313" key="5">
    <source>
        <dbReference type="Proteomes" id="UP000718451"/>
    </source>
</evidence>
<keyword evidence="5" id="KW-1185">Reference proteome</keyword>
<dbReference type="CDD" id="cd03673">
    <property type="entry name" value="NUDIX_Ap6A_hydrolase"/>
    <property type="match status" value="1"/>
</dbReference>
<dbReference type="EMBL" id="JAAWWL010000003">
    <property type="protein sequence ID" value="NKI33377.1"/>
    <property type="molecule type" value="Genomic_DNA"/>
</dbReference>
<dbReference type="Proteomes" id="UP000718451">
    <property type="component" value="Unassembled WGS sequence"/>
</dbReference>
<reference evidence="4 5" key="1">
    <citation type="submission" date="2020-04" db="EMBL/GenBank/DDBJ databases">
        <authorList>
            <person name="Yoon J."/>
        </authorList>
    </citation>
    <scope>NUCLEOTIDE SEQUENCE [LARGE SCALE GENOMIC DNA]</scope>
    <source>
        <strain evidence="4 5">DJ-13</strain>
    </source>
</reference>
<evidence type="ECO:0000256" key="1">
    <source>
        <dbReference type="ARBA" id="ARBA00022801"/>
    </source>
</evidence>
<dbReference type="SUPFAM" id="SSF55811">
    <property type="entry name" value="Nudix"/>
    <property type="match status" value="1"/>
</dbReference>
<proteinExistence type="inferred from homology"/>
<dbReference type="PROSITE" id="PS51462">
    <property type="entry name" value="NUDIX"/>
    <property type="match status" value="1"/>
</dbReference>
<dbReference type="Gene3D" id="3.90.79.10">
    <property type="entry name" value="Nucleoside Triphosphate Pyrophosphohydrolase"/>
    <property type="match status" value="1"/>
</dbReference>
<dbReference type="InterPro" id="IPR020084">
    <property type="entry name" value="NUDIX_hydrolase_CS"/>
</dbReference>
<name>A0ABX1GTV0_9FLAO</name>
<dbReference type="PROSITE" id="PS00893">
    <property type="entry name" value="NUDIX_BOX"/>
    <property type="match status" value="1"/>
</dbReference>
<dbReference type="Pfam" id="PF00293">
    <property type="entry name" value="NUDIX"/>
    <property type="match status" value="1"/>
</dbReference>
<dbReference type="PRINTS" id="PR00502">
    <property type="entry name" value="NUDIXFAMILY"/>
</dbReference>
<evidence type="ECO:0000313" key="4">
    <source>
        <dbReference type="EMBL" id="NKI33377.1"/>
    </source>
</evidence>